<name>A0A1H2TF18_9BACL</name>
<sequence length="300" mass="34286">MKPEFKHIVAKRILTEARGYLDVGFTHSLNPYRGCTFACAYCYVREMPIQKFHAVPWGEWVDVKSNAAENYSMEMVKLRRRQKPVHIFMSSATDPYQPIERQAGITRALLEAMLNYPPDVLQIQTRGPLITRDIELLVELKKCCDLLVSVTVETDRDDIRRIFAPFAPGIQARIKVLQQLHEAGIATQAAISPVLPFSAEFPKLLSGKVDRIWIDTLSIGDGSFGKRSVRLGMPRLFDEHGLSKWYRPDLHTMVAKHFTKYFPEWMIRVSRSEAFPLAGEGKVKSHRCDVTRGPSHQDMD</sequence>
<feature type="domain" description="Radical SAM core" evidence="4">
    <location>
        <begin position="21"/>
        <end position="247"/>
    </location>
</feature>
<dbReference type="GO" id="GO:0051536">
    <property type="term" value="F:iron-sulfur cluster binding"/>
    <property type="evidence" value="ECO:0007669"/>
    <property type="project" value="UniProtKB-KW"/>
</dbReference>
<dbReference type="InterPro" id="IPR058240">
    <property type="entry name" value="rSAM_sf"/>
</dbReference>
<keyword evidence="7" id="KW-1185">Reference proteome</keyword>
<evidence type="ECO:0000256" key="1">
    <source>
        <dbReference type="ARBA" id="ARBA00022723"/>
    </source>
</evidence>
<gene>
    <name evidence="5" type="ORF">Heshes_15410</name>
    <name evidence="6" type="ORF">SAMN04489725_105182</name>
</gene>
<dbReference type="PANTHER" id="PTHR43432:SF3">
    <property type="entry name" value="SLR0285 PROTEIN"/>
    <property type="match status" value="1"/>
</dbReference>
<keyword evidence="3" id="KW-0411">Iron-sulfur</keyword>
<evidence type="ECO:0000313" key="6">
    <source>
        <dbReference type="EMBL" id="SDW41874.1"/>
    </source>
</evidence>
<dbReference type="InterPro" id="IPR007197">
    <property type="entry name" value="rSAM"/>
</dbReference>
<reference evidence="7" key="2">
    <citation type="submission" date="2016-10" db="EMBL/GenBank/DDBJ databases">
        <authorList>
            <person name="Varghese N."/>
        </authorList>
    </citation>
    <scope>NUCLEOTIDE SEQUENCE [LARGE SCALE GENOMIC DNA]</scope>
    <source>
        <strain evidence="7">DSM 12489</strain>
    </source>
</reference>
<dbReference type="Gene3D" id="3.80.30.30">
    <property type="match status" value="1"/>
</dbReference>
<dbReference type="EMBL" id="FNOJ01000005">
    <property type="protein sequence ID" value="SDW41874.1"/>
    <property type="molecule type" value="Genomic_DNA"/>
</dbReference>
<accession>A0A1H2TF18</accession>
<evidence type="ECO:0000259" key="4">
    <source>
        <dbReference type="PROSITE" id="PS51918"/>
    </source>
</evidence>
<dbReference type="InterPro" id="IPR040086">
    <property type="entry name" value="MJ0683-like"/>
</dbReference>
<dbReference type="EMBL" id="BSRA01000007">
    <property type="protein sequence ID" value="GLV13857.1"/>
    <property type="molecule type" value="Genomic_DNA"/>
</dbReference>
<organism evidence="6 7">
    <name type="scientific">Alicyclobacillus hesperidum</name>
    <dbReference type="NCBI Taxonomy" id="89784"/>
    <lineage>
        <taxon>Bacteria</taxon>
        <taxon>Bacillati</taxon>
        <taxon>Bacillota</taxon>
        <taxon>Bacilli</taxon>
        <taxon>Bacillales</taxon>
        <taxon>Alicyclobacillaceae</taxon>
        <taxon>Alicyclobacillus</taxon>
    </lineage>
</organism>
<evidence type="ECO:0000256" key="3">
    <source>
        <dbReference type="ARBA" id="ARBA00023014"/>
    </source>
</evidence>
<keyword evidence="2" id="KW-0408">Iron</keyword>
<dbReference type="Proteomes" id="UP000182589">
    <property type="component" value="Unassembled WGS sequence"/>
</dbReference>
<dbReference type="Pfam" id="PF04055">
    <property type="entry name" value="Radical_SAM"/>
    <property type="match status" value="1"/>
</dbReference>
<reference evidence="6" key="1">
    <citation type="submission" date="2016-10" db="EMBL/GenBank/DDBJ databases">
        <authorList>
            <person name="de Groot N.N."/>
        </authorList>
    </citation>
    <scope>NUCLEOTIDE SEQUENCE [LARGE SCALE GENOMIC DNA]</scope>
    <source>
        <strain evidence="6">DSM 12489</strain>
    </source>
</reference>
<dbReference type="SMART" id="SM00729">
    <property type="entry name" value="Elp3"/>
    <property type="match status" value="1"/>
</dbReference>
<dbReference type="PROSITE" id="PS51918">
    <property type="entry name" value="RADICAL_SAM"/>
    <property type="match status" value="1"/>
</dbReference>
<dbReference type="Proteomes" id="UP001157137">
    <property type="component" value="Unassembled WGS sequence"/>
</dbReference>
<dbReference type="STRING" id="89784.SAMN04489725_105182"/>
<dbReference type="GO" id="GO:0046872">
    <property type="term" value="F:metal ion binding"/>
    <property type="evidence" value="ECO:0007669"/>
    <property type="project" value="UniProtKB-KW"/>
</dbReference>
<reference evidence="5" key="3">
    <citation type="submission" date="2023-02" db="EMBL/GenBank/DDBJ databases">
        <title>Proposal of a novel subspecies: Alicyclobacillus hesperidum subspecies aegle.</title>
        <authorList>
            <person name="Goto K."/>
            <person name="Fujii T."/>
            <person name="Yasui K."/>
            <person name="Mochida K."/>
            <person name="Kato-Tanaka Y."/>
            <person name="Morohoshi S."/>
            <person name="An S.Y."/>
            <person name="Kasai H."/>
            <person name="Yokota A."/>
        </authorList>
    </citation>
    <scope>NUCLEOTIDE SEQUENCE</scope>
    <source>
        <strain evidence="5">DSM 12766</strain>
    </source>
</reference>
<evidence type="ECO:0000256" key="2">
    <source>
        <dbReference type="ARBA" id="ARBA00023004"/>
    </source>
</evidence>
<keyword evidence="1" id="KW-0479">Metal-binding</keyword>
<dbReference type="CDD" id="cd01335">
    <property type="entry name" value="Radical_SAM"/>
    <property type="match status" value="1"/>
</dbReference>
<dbReference type="RefSeq" id="WP_074692602.1">
    <property type="nucleotide sequence ID" value="NZ_BSRA01000007.1"/>
</dbReference>
<dbReference type="InterPro" id="IPR006638">
    <property type="entry name" value="Elp3/MiaA/NifB-like_rSAM"/>
</dbReference>
<dbReference type="GO" id="GO:0003824">
    <property type="term" value="F:catalytic activity"/>
    <property type="evidence" value="ECO:0007669"/>
    <property type="project" value="InterPro"/>
</dbReference>
<dbReference type="AlphaFoldDB" id="A0A1H2TF18"/>
<dbReference type="SUPFAM" id="SSF102114">
    <property type="entry name" value="Radical SAM enzymes"/>
    <property type="match status" value="1"/>
</dbReference>
<dbReference type="SFLD" id="SFLDS00029">
    <property type="entry name" value="Radical_SAM"/>
    <property type="match status" value="1"/>
</dbReference>
<dbReference type="SFLD" id="SFLDG01084">
    <property type="entry name" value="Uncharacterised_Radical_SAM_Su"/>
    <property type="match status" value="1"/>
</dbReference>
<dbReference type="PANTHER" id="PTHR43432">
    <property type="entry name" value="SLR0285 PROTEIN"/>
    <property type="match status" value="1"/>
</dbReference>
<evidence type="ECO:0000313" key="5">
    <source>
        <dbReference type="EMBL" id="GLV13857.1"/>
    </source>
</evidence>
<protein>
    <submittedName>
        <fullName evidence="6">Radical SAM superfamily protein</fullName>
    </submittedName>
</protein>
<evidence type="ECO:0000313" key="7">
    <source>
        <dbReference type="Proteomes" id="UP000182589"/>
    </source>
</evidence>
<proteinExistence type="predicted"/>